<dbReference type="OrthoDB" id="923450at2"/>
<organism evidence="1 2">
    <name type="scientific">Pedobacter insulae</name>
    <dbReference type="NCBI Taxonomy" id="414048"/>
    <lineage>
        <taxon>Bacteria</taxon>
        <taxon>Pseudomonadati</taxon>
        <taxon>Bacteroidota</taxon>
        <taxon>Sphingobacteriia</taxon>
        <taxon>Sphingobacteriales</taxon>
        <taxon>Sphingobacteriaceae</taxon>
        <taxon>Pedobacter</taxon>
    </lineage>
</organism>
<gene>
    <name evidence="1" type="ORF">SAMN04489864_109140</name>
</gene>
<dbReference type="EMBL" id="FOPP01000009">
    <property type="protein sequence ID" value="SFH35259.1"/>
    <property type="molecule type" value="Genomic_DNA"/>
</dbReference>
<reference evidence="1 2" key="1">
    <citation type="submission" date="2016-10" db="EMBL/GenBank/DDBJ databases">
        <authorList>
            <person name="de Groot N.N."/>
        </authorList>
    </citation>
    <scope>NUCLEOTIDE SEQUENCE [LARGE SCALE GENOMIC DNA]</scope>
    <source>
        <strain evidence="1 2">DSM 18684</strain>
    </source>
</reference>
<evidence type="ECO:0000313" key="2">
    <source>
        <dbReference type="Proteomes" id="UP000199666"/>
    </source>
</evidence>
<dbReference type="AlphaFoldDB" id="A0A1I2ZCH8"/>
<protein>
    <submittedName>
        <fullName evidence="1">Uncharacterized protein</fullName>
    </submittedName>
</protein>
<proteinExistence type="predicted"/>
<keyword evidence="2" id="KW-1185">Reference proteome</keyword>
<accession>A0A1I2ZCH8</accession>
<sequence>MKKFTSPTIFFGMLCLLLVYSCKKQIGDIFSDPSKPEGLQWAKEYYAQHLQQQNSFSVKLSGSKGTLTTTDLKNNKKTPVWTKASEGITFQYTFAEIPLRYAHKITPTLALSKNPDERPVANPEVIDASFDRLIIYKDKNGKIGQRIISYIPDEAYLKKHKGNISHNRINQMDKDFFGYVHYKDWEGKALFAIRVENGKAVKRYNLANNVKRGISNLAQSAKPSGSKVMVLPVDPPDCIYLVTWDWYQDCYYASEEATTPTYCDPVVIYNVESILISCNEPSGGGSGDGGSSDPGCPGLIMFETGECVVEEPEVTLDSLIKQFCDNLTADQKAIINTSVTALKTFNCATKYIYEKFKTENRSFKFCISAQDGNASYGFTKGFNFGSDLAAAQMNIVEHEFYHAFQQTVYPGGIEQYGRPENAPPNTLPNAGFVNTEFEQMVMNDMINGNYLAFTNGTPSQKDLYEDWVKAVTNNYSTYPKLKPEGTPTEVAEYNNFMTSYNSFLAAFNALPNNPYHSTALNMQPYAIVNLFNHINRTCP</sequence>
<name>A0A1I2ZCH8_9SPHI</name>
<evidence type="ECO:0000313" key="1">
    <source>
        <dbReference type="EMBL" id="SFH35259.1"/>
    </source>
</evidence>
<dbReference type="PROSITE" id="PS51257">
    <property type="entry name" value="PROKAR_LIPOPROTEIN"/>
    <property type="match status" value="1"/>
</dbReference>
<dbReference type="Proteomes" id="UP000199666">
    <property type="component" value="Unassembled WGS sequence"/>
</dbReference>
<dbReference type="RefSeq" id="WP_090996136.1">
    <property type="nucleotide sequence ID" value="NZ_FOPP01000009.1"/>
</dbReference>
<dbReference type="STRING" id="414048.SAMN04489864_109140"/>